<evidence type="ECO:0000313" key="2">
    <source>
        <dbReference type="EMBL" id="BBD72405.1"/>
    </source>
</evidence>
<dbReference type="KEGG" id="sacd:HS1genome_0794"/>
<accession>A0A348B2K3</accession>
<evidence type="ECO:0000313" key="3">
    <source>
        <dbReference type="EMBL" id="GGT97370.1"/>
    </source>
</evidence>
<protein>
    <submittedName>
        <fullName evidence="2">Uncharacterized protein</fullName>
    </submittedName>
</protein>
<proteinExistence type="predicted"/>
<dbReference type="EMBL" id="AP018553">
    <property type="protein sequence ID" value="BBD72405.1"/>
    <property type="molecule type" value="Genomic_DNA"/>
</dbReference>
<evidence type="ECO:0000313" key="4">
    <source>
        <dbReference type="Proteomes" id="UP000276741"/>
    </source>
</evidence>
<evidence type="ECO:0000256" key="1">
    <source>
        <dbReference type="SAM" id="MobiDB-lite"/>
    </source>
</evidence>
<dbReference type="Proteomes" id="UP000616143">
    <property type="component" value="Unassembled WGS sequence"/>
</dbReference>
<keyword evidence="4" id="KW-1185">Reference proteome</keyword>
<reference evidence="3" key="1">
    <citation type="journal article" date="2014" name="Int. J. Syst. Evol. Microbiol.">
        <title>Complete genome sequence of Corynebacterium casei LMG S-19264T (=DSM 44701T), isolated from a smear-ripened cheese.</title>
        <authorList>
            <consortium name="US DOE Joint Genome Institute (JGI-PGF)"/>
            <person name="Walter F."/>
            <person name="Albersmeier A."/>
            <person name="Kalinowski J."/>
            <person name="Ruckert C."/>
        </authorList>
    </citation>
    <scope>NUCLEOTIDE SEQUENCE</scope>
    <source>
        <strain evidence="3">JCM 31740</strain>
    </source>
</reference>
<name>A0A348B2K3_9CREN</name>
<reference evidence="4" key="2">
    <citation type="submission" date="2018-04" db="EMBL/GenBank/DDBJ databases">
        <title>Complete genome sequence of Sulfodiicoccus acidiphilus strain HS-1.</title>
        <authorList>
            <person name="Sakai H.D."/>
            <person name="Kurosawa N."/>
        </authorList>
    </citation>
    <scope>NUCLEOTIDE SEQUENCE [LARGE SCALE GENOMIC DNA]</scope>
    <source>
        <strain evidence="4">HS-1</strain>
    </source>
</reference>
<dbReference type="Proteomes" id="UP000276741">
    <property type="component" value="Chromosome"/>
</dbReference>
<feature type="compositionally biased region" description="Basic and acidic residues" evidence="1">
    <location>
        <begin position="50"/>
        <end position="61"/>
    </location>
</feature>
<dbReference type="EMBL" id="BMQS01000011">
    <property type="protein sequence ID" value="GGT97370.1"/>
    <property type="molecule type" value="Genomic_DNA"/>
</dbReference>
<sequence length="61" mass="6714">MVRVVNSTKKPKLGPNVVGLPTRHFVGEDRFSVGPGRPSPVELDPQSSDEVTKREVQSELE</sequence>
<dbReference type="AlphaFoldDB" id="A0A348B2K3"/>
<feature type="region of interest" description="Disordered" evidence="1">
    <location>
        <begin position="1"/>
        <end position="61"/>
    </location>
</feature>
<reference evidence="3" key="4">
    <citation type="submission" date="2020-09" db="EMBL/GenBank/DDBJ databases">
        <authorList>
            <person name="Sun Q."/>
            <person name="Ohkuma M."/>
        </authorList>
    </citation>
    <scope>NUCLEOTIDE SEQUENCE</scope>
    <source>
        <strain evidence="3">JCM 31740</strain>
    </source>
</reference>
<organism evidence="2 4">
    <name type="scientific">Sulfodiicoccus acidiphilus</name>
    <dbReference type="NCBI Taxonomy" id="1670455"/>
    <lineage>
        <taxon>Archaea</taxon>
        <taxon>Thermoproteota</taxon>
        <taxon>Thermoprotei</taxon>
        <taxon>Sulfolobales</taxon>
        <taxon>Sulfolobaceae</taxon>
        <taxon>Sulfodiicoccus</taxon>
    </lineage>
</organism>
<gene>
    <name evidence="3" type="ORF">GCM10007116_13610</name>
    <name evidence="2" type="ORF">HS1genome_0794</name>
</gene>
<reference evidence="2" key="3">
    <citation type="journal article" date="2019" name="BMC Res. Notes">
        <title>Complete genome sequence of the Sulfodiicoccus acidiphilus strain HS-1T, the first crenarchaeon that lacks polB3, isolated from an acidic hot spring in Ohwaku-dani, Hakone, Japan.</title>
        <authorList>
            <person name="Sakai H.D."/>
            <person name="Kurosawa N."/>
        </authorList>
    </citation>
    <scope>NUCLEOTIDE SEQUENCE</scope>
    <source>
        <strain evidence="2">HS-1</strain>
    </source>
</reference>